<evidence type="ECO:0000313" key="2">
    <source>
        <dbReference type="EMBL" id="KAE9385904.1"/>
    </source>
</evidence>
<dbReference type="EMBL" id="ML769934">
    <property type="protein sequence ID" value="KAE9385904.1"/>
    <property type="molecule type" value="Genomic_DNA"/>
</dbReference>
<evidence type="ECO:0000256" key="1">
    <source>
        <dbReference type="SAM" id="MobiDB-lite"/>
    </source>
</evidence>
<keyword evidence="3" id="KW-1185">Reference proteome</keyword>
<dbReference type="GO" id="GO:1990189">
    <property type="term" value="F:protein N-terminal-serine acetyltransferase activity"/>
    <property type="evidence" value="ECO:0007669"/>
    <property type="project" value="TreeGrafter"/>
</dbReference>
<sequence>MIGLLLRYALNLPTDSEKGLGLRRVQWEAYVNNKSSIGLAMKMGMRMEGLKRWAGVLQPGKEDGSNGHSTRQGDPRGGQCGGDTAWLAICWDEWEEGGKKKLEEILMR</sequence>
<dbReference type="Proteomes" id="UP000799118">
    <property type="component" value="Unassembled WGS sequence"/>
</dbReference>
<dbReference type="InterPro" id="IPR016181">
    <property type="entry name" value="Acyl_CoA_acyltransferase"/>
</dbReference>
<reference evidence="2" key="1">
    <citation type="journal article" date="2019" name="Environ. Microbiol.">
        <title>Fungal ecological strategies reflected in gene transcription - a case study of two litter decomposers.</title>
        <authorList>
            <person name="Barbi F."/>
            <person name="Kohler A."/>
            <person name="Barry K."/>
            <person name="Baskaran P."/>
            <person name="Daum C."/>
            <person name="Fauchery L."/>
            <person name="Ihrmark K."/>
            <person name="Kuo A."/>
            <person name="LaButti K."/>
            <person name="Lipzen A."/>
            <person name="Morin E."/>
            <person name="Grigoriev I.V."/>
            <person name="Henrissat B."/>
            <person name="Lindahl B."/>
            <person name="Martin F."/>
        </authorList>
    </citation>
    <scope>NUCLEOTIDE SEQUENCE</scope>
    <source>
        <strain evidence="2">JB14</strain>
    </source>
</reference>
<dbReference type="PANTHER" id="PTHR43441">
    <property type="entry name" value="RIBOSOMAL-PROTEIN-SERINE ACETYLTRANSFERASE"/>
    <property type="match status" value="1"/>
</dbReference>
<feature type="region of interest" description="Disordered" evidence="1">
    <location>
        <begin position="57"/>
        <end position="81"/>
    </location>
</feature>
<dbReference type="GO" id="GO:0008999">
    <property type="term" value="F:protein-N-terminal-alanine acetyltransferase activity"/>
    <property type="evidence" value="ECO:0007669"/>
    <property type="project" value="TreeGrafter"/>
</dbReference>
<dbReference type="AlphaFoldDB" id="A0A6A4GKZ1"/>
<accession>A0A6A4GKZ1</accession>
<gene>
    <name evidence="2" type="ORF">BT96DRAFT_1088295</name>
</gene>
<evidence type="ECO:0008006" key="4">
    <source>
        <dbReference type="Google" id="ProtNLM"/>
    </source>
</evidence>
<dbReference type="PANTHER" id="PTHR43441:SF5">
    <property type="entry name" value="FAMILY ACETYLTRANSFERASE, PUTATIVE-RELATED"/>
    <property type="match status" value="1"/>
</dbReference>
<protein>
    <recommendedName>
        <fullName evidence="4">N-acetyltransferase domain-containing protein</fullName>
    </recommendedName>
</protein>
<dbReference type="OrthoDB" id="41238at2759"/>
<proteinExistence type="predicted"/>
<name>A0A6A4GKZ1_9AGAR</name>
<dbReference type="SUPFAM" id="SSF55729">
    <property type="entry name" value="Acyl-CoA N-acyltransferases (Nat)"/>
    <property type="match status" value="1"/>
</dbReference>
<dbReference type="InterPro" id="IPR051908">
    <property type="entry name" value="Ribosomal_N-acetyltransferase"/>
</dbReference>
<dbReference type="Gene3D" id="3.40.630.30">
    <property type="match status" value="1"/>
</dbReference>
<organism evidence="2 3">
    <name type="scientific">Gymnopus androsaceus JB14</name>
    <dbReference type="NCBI Taxonomy" id="1447944"/>
    <lineage>
        <taxon>Eukaryota</taxon>
        <taxon>Fungi</taxon>
        <taxon>Dikarya</taxon>
        <taxon>Basidiomycota</taxon>
        <taxon>Agaricomycotina</taxon>
        <taxon>Agaricomycetes</taxon>
        <taxon>Agaricomycetidae</taxon>
        <taxon>Agaricales</taxon>
        <taxon>Marasmiineae</taxon>
        <taxon>Omphalotaceae</taxon>
        <taxon>Gymnopus</taxon>
    </lineage>
</organism>
<evidence type="ECO:0000313" key="3">
    <source>
        <dbReference type="Proteomes" id="UP000799118"/>
    </source>
</evidence>